<sequence>MPWRFSRRILLRSPSPSHIRAVSPSPSRVPALDTPSPSSPQSHRQEAPHMIQRFSWILSESRTYIFPSLLKANTTLLILDIPISKGF</sequence>
<evidence type="ECO:0000256" key="1">
    <source>
        <dbReference type="SAM" id="MobiDB-lite"/>
    </source>
</evidence>
<protein>
    <submittedName>
        <fullName evidence="2">Uncharacterized protein</fullName>
    </submittedName>
</protein>
<feature type="region of interest" description="Disordered" evidence="1">
    <location>
        <begin position="16"/>
        <end position="47"/>
    </location>
</feature>
<evidence type="ECO:0000313" key="3">
    <source>
        <dbReference type="Proteomes" id="UP001293593"/>
    </source>
</evidence>
<name>A0AAE1JG97_9FABA</name>
<keyword evidence="3" id="KW-1185">Reference proteome</keyword>
<gene>
    <name evidence="2" type="ORF">QN277_014530</name>
</gene>
<proteinExistence type="predicted"/>
<comment type="caution">
    <text evidence="2">The sequence shown here is derived from an EMBL/GenBank/DDBJ whole genome shotgun (WGS) entry which is preliminary data.</text>
</comment>
<dbReference type="Proteomes" id="UP001293593">
    <property type="component" value="Unassembled WGS sequence"/>
</dbReference>
<dbReference type="AlphaFoldDB" id="A0AAE1JG97"/>
<organism evidence="2 3">
    <name type="scientific">Acacia crassicarpa</name>
    <name type="common">northern wattle</name>
    <dbReference type="NCBI Taxonomy" id="499986"/>
    <lineage>
        <taxon>Eukaryota</taxon>
        <taxon>Viridiplantae</taxon>
        <taxon>Streptophyta</taxon>
        <taxon>Embryophyta</taxon>
        <taxon>Tracheophyta</taxon>
        <taxon>Spermatophyta</taxon>
        <taxon>Magnoliopsida</taxon>
        <taxon>eudicotyledons</taxon>
        <taxon>Gunneridae</taxon>
        <taxon>Pentapetalae</taxon>
        <taxon>rosids</taxon>
        <taxon>fabids</taxon>
        <taxon>Fabales</taxon>
        <taxon>Fabaceae</taxon>
        <taxon>Caesalpinioideae</taxon>
        <taxon>mimosoid clade</taxon>
        <taxon>Acacieae</taxon>
        <taxon>Acacia</taxon>
    </lineage>
</organism>
<dbReference type="EMBL" id="JAWXYG010000023">
    <property type="protein sequence ID" value="KAK4252544.1"/>
    <property type="molecule type" value="Genomic_DNA"/>
</dbReference>
<evidence type="ECO:0000313" key="2">
    <source>
        <dbReference type="EMBL" id="KAK4252544.1"/>
    </source>
</evidence>
<accession>A0AAE1JG97</accession>
<reference evidence="2" key="1">
    <citation type="submission" date="2023-10" db="EMBL/GenBank/DDBJ databases">
        <title>Chromosome-level genome of the transformable northern wattle, Acacia crassicarpa.</title>
        <authorList>
            <person name="Massaro I."/>
            <person name="Sinha N.R."/>
            <person name="Poethig S."/>
            <person name="Leichty A.R."/>
        </authorList>
    </citation>
    <scope>NUCLEOTIDE SEQUENCE</scope>
    <source>
        <strain evidence="2">Acra3RX</strain>
        <tissue evidence="2">Leaf</tissue>
    </source>
</reference>